<evidence type="ECO:0000256" key="7">
    <source>
        <dbReference type="HAMAP-Rule" id="MF_01931"/>
    </source>
</evidence>
<keyword evidence="7" id="KW-0408">Iron</keyword>
<feature type="binding site" evidence="7">
    <location>
        <position position="252"/>
    </location>
    <ligand>
        <name>[4Fe-4S] cluster</name>
        <dbReference type="ChEBI" id="CHEBI:49883"/>
    </ligand>
</feature>
<keyword evidence="3 7" id="KW-0328">Glycosyltransferase</keyword>
<sequence>MERCNPKLAEIQRISGECPVFGIWGHEKATELTYYGLHALQHRGQEGAGIVVNVEGELKAHKGLDLVNDVFKDVEFDQLQGHHAIGHVRYATQGQTGIENVQPLLFHSQTESMALAHSGKIINAYELRGQLEKQGSILQTSSDTEILAHLIKRDGQEINEKSISNALNELHGAYAYMILTKDKMYAALDPHGIFTLSIGLLGDAYVIASETCAFDQIGATFVRDILPGELITIEERALKSSRFAKQEKRALCAMEYVYLSRPDSNENDVNVHASRKQMGKELAKEAPAPFNADIVIGVPDSSISAAIGFAEESGLPYEMGIIKNRYVGRTFIKPSQDLREQGVKMKLSPVRGIIEGKSVMMIDDSIVRGTTSKRIVHMVKDAGAKEVHVRIASPPIEHPCYYGIDMSTYEELIATNHSTCEIAEMIGADSLAFLSEAGLEKAIVKDKSLNQGLCTACMSGRYPIDIKEGKKSPLCVIKD</sequence>
<comment type="similarity">
    <text evidence="2 7 8">In the C-terminal section; belongs to the purine/pyrimidine phosphoribosyltransferase family.</text>
</comment>
<feature type="active site" description="Nucleophile" evidence="7">
    <location>
        <position position="18"/>
    </location>
</feature>
<evidence type="ECO:0000256" key="3">
    <source>
        <dbReference type="ARBA" id="ARBA00022676"/>
    </source>
</evidence>
<keyword evidence="7" id="KW-0479">Metal-binding</keyword>
<evidence type="ECO:0000256" key="8">
    <source>
        <dbReference type="PIRNR" id="PIRNR000485"/>
    </source>
</evidence>
<dbReference type="Gene3D" id="3.60.20.10">
    <property type="entry name" value="Glutamine Phosphoribosylpyrophosphate, subunit 1, domain 1"/>
    <property type="match status" value="1"/>
</dbReference>
<feature type="binding site" evidence="7">
    <location>
        <position position="363"/>
    </location>
    <ligand>
        <name>Mg(2+)</name>
        <dbReference type="ChEBI" id="CHEBI:18420"/>
    </ligand>
</feature>
<dbReference type="Pfam" id="PF13522">
    <property type="entry name" value="GATase_6"/>
    <property type="match status" value="1"/>
</dbReference>
<dbReference type="InterPro" id="IPR029055">
    <property type="entry name" value="Ntn_hydrolases_N"/>
</dbReference>
<evidence type="ECO:0000256" key="6">
    <source>
        <dbReference type="ARBA" id="ARBA00022962"/>
    </source>
</evidence>
<dbReference type="SUPFAM" id="SSF56235">
    <property type="entry name" value="N-terminal nucleophile aminohydrolases (Ntn hydrolases)"/>
    <property type="match status" value="1"/>
</dbReference>
<accession>A0ABR5MHR2</accession>
<organism evidence="10 11">
    <name type="scientific">Oceanobacillus caeni</name>
    <dbReference type="NCBI Taxonomy" id="405946"/>
    <lineage>
        <taxon>Bacteria</taxon>
        <taxon>Bacillati</taxon>
        <taxon>Bacillota</taxon>
        <taxon>Bacilli</taxon>
        <taxon>Bacillales</taxon>
        <taxon>Bacillaceae</taxon>
        <taxon>Oceanobacillus</taxon>
    </lineage>
</organism>
<dbReference type="InterPro" id="IPR029057">
    <property type="entry name" value="PRTase-like"/>
</dbReference>
<keyword evidence="4 7" id="KW-0808">Transferase</keyword>
<comment type="pathway">
    <text evidence="1 7 8">Purine metabolism; IMP biosynthesis via de novo pathway; N(1)-(5-phospho-D-ribosyl)glycinamide from 5-phospho-alpha-D-ribose 1-diphosphate: step 1/2.</text>
</comment>
<dbReference type="PANTHER" id="PTHR11907">
    <property type="entry name" value="AMIDOPHOSPHORIBOSYLTRANSFERASE"/>
    <property type="match status" value="1"/>
</dbReference>
<proteinExistence type="inferred from homology"/>
<keyword evidence="11" id="KW-1185">Reference proteome</keyword>
<keyword evidence="5 7" id="KW-0658">Purine biosynthesis</keyword>
<evidence type="ECO:0000259" key="9">
    <source>
        <dbReference type="PROSITE" id="PS51278"/>
    </source>
</evidence>
<dbReference type="InterPro" id="IPR005854">
    <property type="entry name" value="PurF"/>
</dbReference>
<evidence type="ECO:0000256" key="5">
    <source>
        <dbReference type="ARBA" id="ARBA00022755"/>
    </source>
</evidence>
<dbReference type="CDD" id="cd00715">
    <property type="entry name" value="GPATase_N"/>
    <property type="match status" value="1"/>
</dbReference>
<comment type="caution">
    <text evidence="10">The sequence shown here is derived from an EMBL/GenBank/DDBJ whole genome shotgun (WGS) entry which is preliminary data.</text>
</comment>
<comment type="cofactor">
    <cofactor evidence="7">
        <name>Mg(2+)</name>
        <dbReference type="ChEBI" id="CHEBI:18420"/>
    </cofactor>
    <text evidence="7">Binds 1 Mg(2+) ion per subunit.</text>
</comment>
<dbReference type="HAMAP" id="MF_01931">
    <property type="entry name" value="PurF"/>
    <property type="match status" value="1"/>
</dbReference>
<dbReference type="InterPro" id="IPR035584">
    <property type="entry name" value="PurF_N"/>
</dbReference>
<feature type="binding site" evidence="7">
    <location>
        <position position="400"/>
    </location>
    <ligand>
        <name>[4Fe-4S] cluster</name>
        <dbReference type="ChEBI" id="CHEBI:49883"/>
    </ligand>
</feature>
<evidence type="ECO:0000256" key="4">
    <source>
        <dbReference type="ARBA" id="ARBA00022679"/>
    </source>
</evidence>
<evidence type="ECO:0000313" key="11">
    <source>
        <dbReference type="Proteomes" id="UP000037854"/>
    </source>
</evidence>
<feature type="binding site" evidence="7">
    <location>
        <position position="301"/>
    </location>
    <ligand>
        <name>Mg(2+)</name>
        <dbReference type="ChEBI" id="CHEBI:18420"/>
    </ligand>
</feature>
<comment type="cofactor">
    <cofactor evidence="7">
        <name>[4Fe-4S] cluster</name>
        <dbReference type="ChEBI" id="CHEBI:49883"/>
    </cofactor>
    <text evidence="7">Binds 1 [4Fe-4S] cluster per subunit.</text>
</comment>
<dbReference type="PIRSF" id="PIRSF000485">
    <property type="entry name" value="Amd_phspho_trans"/>
    <property type="match status" value="1"/>
</dbReference>
<feature type="binding site" evidence="7">
    <location>
        <position position="457"/>
    </location>
    <ligand>
        <name>[4Fe-4S] cluster</name>
        <dbReference type="ChEBI" id="CHEBI:49883"/>
    </ligand>
</feature>
<name>A0ABR5MHR2_9BACI</name>
<dbReference type="PROSITE" id="PS51278">
    <property type="entry name" value="GATASE_TYPE_2"/>
    <property type="match status" value="1"/>
</dbReference>
<dbReference type="EMBL" id="LGTK01000043">
    <property type="protein sequence ID" value="KPH73587.1"/>
    <property type="molecule type" value="Genomic_DNA"/>
</dbReference>
<dbReference type="InterPro" id="IPR017932">
    <property type="entry name" value="GATase_2_dom"/>
</dbReference>
<comment type="function">
    <text evidence="7">Catalyzes the formation of phosphoribosylamine from phosphoribosylpyrophosphate (PRPP) and glutamine.</text>
</comment>
<keyword evidence="7" id="KW-0411">Iron-sulfur</keyword>
<comment type="catalytic activity">
    <reaction evidence="7 8">
        <text>5-phospho-beta-D-ribosylamine + L-glutamate + diphosphate = 5-phospho-alpha-D-ribose 1-diphosphate + L-glutamine + H2O</text>
        <dbReference type="Rhea" id="RHEA:14905"/>
        <dbReference type="ChEBI" id="CHEBI:15377"/>
        <dbReference type="ChEBI" id="CHEBI:29985"/>
        <dbReference type="ChEBI" id="CHEBI:33019"/>
        <dbReference type="ChEBI" id="CHEBI:58017"/>
        <dbReference type="ChEBI" id="CHEBI:58359"/>
        <dbReference type="ChEBI" id="CHEBI:58681"/>
        <dbReference type="EC" id="2.4.2.14"/>
    </reaction>
</comment>
<evidence type="ECO:0000256" key="1">
    <source>
        <dbReference type="ARBA" id="ARBA00005209"/>
    </source>
</evidence>
<dbReference type="Gene3D" id="3.40.50.2020">
    <property type="match status" value="1"/>
</dbReference>
<gene>
    <name evidence="7" type="primary">purF</name>
    <name evidence="10" type="ORF">AFL42_12025</name>
</gene>
<keyword evidence="7" id="KW-0460">Magnesium</keyword>
<evidence type="ECO:0000313" key="10">
    <source>
        <dbReference type="EMBL" id="KPH73587.1"/>
    </source>
</evidence>
<dbReference type="InterPro" id="IPR000836">
    <property type="entry name" value="PRTase_dom"/>
</dbReference>
<dbReference type="Proteomes" id="UP000037854">
    <property type="component" value="Unassembled WGS sequence"/>
</dbReference>
<keyword evidence="6 7" id="KW-0315">Glutamine amidotransferase</keyword>
<protein>
    <recommendedName>
        <fullName evidence="7">Amidophosphoribosyltransferase</fullName>
        <shortName evidence="7">ATase</shortName>
        <ecNumber evidence="7">2.4.2.14</ecNumber>
    </recommendedName>
    <alternativeName>
        <fullName evidence="7">Glutamine phosphoribosylpyrophosphate amidotransferase</fullName>
        <shortName evidence="7">GPATase</shortName>
    </alternativeName>
</protein>
<dbReference type="EC" id="2.4.2.14" evidence="7"/>
<feature type="binding site" evidence="7">
    <location>
        <position position="364"/>
    </location>
    <ligand>
        <name>Mg(2+)</name>
        <dbReference type="ChEBI" id="CHEBI:18420"/>
    </ligand>
</feature>
<evidence type="ECO:0000256" key="2">
    <source>
        <dbReference type="ARBA" id="ARBA00010138"/>
    </source>
</evidence>
<dbReference type="CDD" id="cd06223">
    <property type="entry name" value="PRTases_typeI"/>
    <property type="match status" value="1"/>
</dbReference>
<reference evidence="10 11" key="1">
    <citation type="submission" date="2015-07" db="EMBL/GenBank/DDBJ databases">
        <title>High-quality draft genome sequence of Oceanobacillus caeni HM6, a bacillus isolated from a human feces.</title>
        <authorList>
            <person name="Kumar J."/>
            <person name="Verma M.K."/>
            <person name="Pandey R."/>
            <person name="Bhambi M."/>
            <person name="Chauhan N."/>
        </authorList>
    </citation>
    <scope>NUCLEOTIDE SEQUENCE [LARGE SCALE GENOMIC DNA]</scope>
    <source>
        <strain evidence="10 11">HM6</strain>
    </source>
</reference>
<feature type="domain" description="Glutamine amidotransferase type-2" evidence="9">
    <location>
        <begin position="18"/>
        <end position="236"/>
    </location>
</feature>
<dbReference type="SUPFAM" id="SSF53271">
    <property type="entry name" value="PRTase-like"/>
    <property type="match status" value="1"/>
</dbReference>
<keyword evidence="7" id="KW-0004">4Fe-4S</keyword>
<feature type="binding site" evidence="7">
    <location>
        <position position="454"/>
    </location>
    <ligand>
        <name>[4Fe-4S] cluster</name>
        <dbReference type="ChEBI" id="CHEBI:49883"/>
    </ligand>
</feature>
<dbReference type="NCBIfam" id="TIGR01134">
    <property type="entry name" value="purF"/>
    <property type="match status" value="1"/>
</dbReference>